<dbReference type="STRING" id="42673.A0A2K0VUI2"/>
<dbReference type="PANTHER" id="PTHR19446">
    <property type="entry name" value="REVERSE TRANSCRIPTASES"/>
    <property type="match status" value="1"/>
</dbReference>
<dbReference type="OrthoDB" id="4842715at2759"/>
<evidence type="ECO:0000313" key="4">
    <source>
        <dbReference type="Proteomes" id="UP000236664"/>
    </source>
</evidence>
<dbReference type="Proteomes" id="UP000236664">
    <property type="component" value="Unassembled WGS sequence"/>
</dbReference>
<proteinExistence type="predicted"/>
<reference evidence="3 4" key="1">
    <citation type="submission" date="2017-06" db="EMBL/GenBank/DDBJ databases">
        <title>Genome of Fusarium nygamai isolate CS10214.</title>
        <authorList>
            <person name="Gardiner D.M."/>
            <person name="Obanor F."/>
            <person name="Kazan K."/>
        </authorList>
    </citation>
    <scope>NUCLEOTIDE SEQUENCE [LARGE SCALE GENOMIC DNA]</scope>
    <source>
        <strain evidence="3 4">CS10214</strain>
    </source>
</reference>
<dbReference type="Pfam" id="PF00078">
    <property type="entry name" value="RVT_1"/>
    <property type="match status" value="1"/>
</dbReference>
<accession>A0A2K0VUI2</accession>
<evidence type="ECO:0000259" key="2">
    <source>
        <dbReference type="Pfam" id="PF00078"/>
    </source>
</evidence>
<feature type="region of interest" description="Disordered" evidence="1">
    <location>
        <begin position="125"/>
        <end position="153"/>
    </location>
</feature>
<keyword evidence="4" id="KW-1185">Reference proteome</keyword>
<organism evidence="3 4">
    <name type="scientific">Gibberella nygamai</name>
    <name type="common">Bean root rot disease fungus</name>
    <name type="synonym">Fusarium nygamai</name>
    <dbReference type="NCBI Taxonomy" id="42673"/>
    <lineage>
        <taxon>Eukaryota</taxon>
        <taxon>Fungi</taxon>
        <taxon>Dikarya</taxon>
        <taxon>Ascomycota</taxon>
        <taxon>Pezizomycotina</taxon>
        <taxon>Sordariomycetes</taxon>
        <taxon>Hypocreomycetidae</taxon>
        <taxon>Hypocreales</taxon>
        <taxon>Nectriaceae</taxon>
        <taxon>Fusarium</taxon>
        <taxon>Fusarium fujikuroi species complex</taxon>
    </lineage>
</organism>
<name>A0A2K0VUI2_GIBNY</name>
<comment type="caution">
    <text evidence="3">The sequence shown here is derived from an EMBL/GenBank/DDBJ whole genome shotgun (WGS) entry which is preliminary data.</text>
</comment>
<protein>
    <recommendedName>
        <fullName evidence="2">Reverse transcriptase domain-containing protein</fullName>
    </recommendedName>
</protein>
<dbReference type="InterPro" id="IPR000477">
    <property type="entry name" value="RT_dom"/>
</dbReference>
<feature type="region of interest" description="Disordered" evidence="1">
    <location>
        <begin position="581"/>
        <end position="601"/>
    </location>
</feature>
<dbReference type="EMBL" id="MTQA01000249">
    <property type="protein sequence ID" value="PNP73688.1"/>
    <property type="molecule type" value="Genomic_DNA"/>
</dbReference>
<evidence type="ECO:0000313" key="3">
    <source>
        <dbReference type="EMBL" id="PNP73688.1"/>
    </source>
</evidence>
<feature type="domain" description="Reverse transcriptase" evidence="2">
    <location>
        <begin position="225"/>
        <end position="366"/>
    </location>
</feature>
<dbReference type="AlphaFoldDB" id="A0A2K0VUI2"/>
<evidence type="ECO:0000256" key="1">
    <source>
        <dbReference type="SAM" id="MobiDB-lite"/>
    </source>
</evidence>
<sequence>MFGLCEAIHTTVPLSFRDSQPRRLTYLAKRMQKHTAKLDALKAGPQNTRSLASIRRIQRQMSKHNQELWEMFTEDKSATTKGAYELADIAKKIREPNQISQTPTLRLGDEVAEWDSEKIEMFKKEKFPDNDKPYSKSTSTEPRPRPKDGRPQLYMSQDLTDEQLRLIISNLQKGKAPGPDLIPHEAIQLGGEDLRSRLLRLCHSCLLHSYYPSPLKDSILVIVRKTGRPLSDPKSWRPIALLSSFGKIIDRIMTDKMLEVLRAHPRLLPRCQFGGTWTFHPGKVVTVFGLDMSSAFDRVFRDRLLQNLVDKGFPPWCVTMVRNMLSDRTATMRMPGIVSKPFPYNSGTHQGSPWPSILFSISSAPLLDGACVGTHSVEVNGKTHRVNLSVQAIDAELKVDFGPHKYNLMHIIEHQRDKPDTNFKTHIPGFDGPCLPKLRILGVVVDQRLNWQCHIDEIEEKTMRLYYLTMIRPVITYACGAWFLRQRGGDKGDCSVKYGLKDYQIKQLVSLNKECLTKVSGAVLDTAAEMMEKDLFVENIVTVLHSQASQQRVKSLFSHDTRWRNTPWKRRRALARKKLREMRGNKSLGQAPEDGATGNMLAGKEAGLTSTKKNSGKSPRNKTPYQILDAEATKIYEAAKKSHGHRASVSPDPNVGEKAEEQWADHKKRSEIIKAWVKKKDTRECEVRWKAYVQQRKDKMVSGGRDPRDLRLLVTLNEDWERKNFEYYLGITCA</sequence>
<feature type="compositionally biased region" description="Basic and acidic residues" evidence="1">
    <location>
        <begin position="125"/>
        <end position="134"/>
    </location>
</feature>
<gene>
    <name evidence="3" type="ORF">FNYG_12878</name>
</gene>